<evidence type="ECO:0000256" key="1">
    <source>
        <dbReference type="SAM" id="SignalP"/>
    </source>
</evidence>
<organism evidence="2">
    <name type="scientific">Lygus hesperus</name>
    <name type="common">Western plant bug</name>
    <dbReference type="NCBI Taxonomy" id="30085"/>
    <lineage>
        <taxon>Eukaryota</taxon>
        <taxon>Metazoa</taxon>
        <taxon>Ecdysozoa</taxon>
        <taxon>Arthropoda</taxon>
        <taxon>Hexapoda</taxon>
        <taxon>Insecta</taxon>
        <taxon>Pterygota</taxon>
        <taxon>Neoptera</taxon>
        <taxon>Paraneoptera</taxon>
        <taxon>Hemiptera</taxon>
        <taxon>Heteroptera</taxon>
        <taxon>Panheteroptera</taxon>
        <taxon>Cimicomorpha</taxon>
        <taxon>Miridae</taxon>
        <taxon>Mirini</taxon>
        <taxon>Lygus</taxon>
    </lineage>
</organism>
<feature type="signal peptide" evidence="1">
    <location>
        <begin position="1"/>
        <end position="21"/>
    </location>
</feature>
<dbReference type="AlphaFoldDB" id="A0A0A9XFL9"/>
<evidence type="ECO:0000313" key="2">
    <source>
        <dbReference type="EMBL" id="JAG19517.1"/>
    </source>
</evidence>
<feature type="chain" id="PRO_5002069958" evidence="1">
    <location>
        <begin position="22"/>
        <end position="103"/>
    </location>
</feature>
<keyword evidence="1" id="KW-0732">Signal</keyword>
<accession>A0A0A9XFL9</accession>
<feature type="non-terminal residue" evidence="2">
    <location>
        <position position="1"/>
    </location>
</feature>
<name>A0A0A9XFL9_LYGHE</name>
<gene>
    <name evidence="2" type="primary">truB_8</name>
    <name evidence="2" type="ORF">CM83_76898</name>
</gene>
<proteinExistence type="predicted"/>
<protein>
    <submittedName>
        <fullName evidence="2">tRNA pseudouridine synthase B</fullName>
    </submittedName>
</protein>
<reference evidence="2" key="2">
    <citation type="submission" date="2014-07" db="EMBL/GenBank/DDBJ databases">
        <authorList>
            <person name="Hull J."/>
        </authorList>
    </citation>
    <scope>NUCLEOTIDE SEQUENCE</scope>
</reference>
<sequence>LCWELLIIPCWLSFFLQSCLPVNRKVSNLAMVSLNSSKIRITDDLSSDSRCSSSSTPTSSSLRLTFTEEKLSMGASWKGDSPVLIFLLDFPASESVFQYVQVQ</sequence>
<reference evidence="2" key="1">
    <citation type="journal article" date="2014" name="PLoS ONE">
        <title>Transcriptome-Based Identification of ABC Transporters in the Western Tarnished Plant Bug Lygus hesperus.</title>
        <authorList>
            <person name="Hull J.J."/>
            <person name="Chaney K."/>
            <person name="Geib S.M."/>
            <person name="Fabrick J.A."/>
            <person name="Brent C.S."/>
            <person name="Walsh D."/>
            <person name="Lavine L.C."/>
        </authorList>
    </citation>
    <scope>NUCLEOTIDE SEQUENCE</scope>
</reference>
<dbReference type="EMBL" id="GBHO01024087">
    <property type="protein sequence ID" value="JAG19517.1"/>
    <property type="molecule type" value="Transcribed_RNA"/>
</dbReference>